<dbReference type="PANTHER" id="PTHR33712">
    <property type="entry name" value="LIGHT-INDEPENDENT PROTOCHLOROPHYLLIDE REDUCTASE SUBUNIT B"/>
    <property type="match status" value="1"/>
</dbReference>
<name>A0A8J7W248_9FIRM</name>
<evidence type="ECO:0000313" key="2">
    <source>
        <dbReference type="EMBL" id="MBR0599477.1"/>
    </source>
</evidence>
<evidence type="ECO:0000259" key="1">
    <source>
        <dbReference type="Pfam" id="PF00148"/>
    </source>
</evidence>
<accession>A0A8J7W248</accession>
<dbReference type="InterPro" id="IPR050152">
    <property type="entry name" value="ChlB/BchB/BchZ"/>
</dbReference>
<dbReference type="PANTHER" id="PTHR33712:SF7">
    <property type="entry name" value="LIGHT-INDEPENDENT PROTOCHLOROPHYLLIDE REDUCTASE SUBUNIT B"/>
    <property type="match status" value="1"/>
</dbReference>
<dbReference type="RefSeq" id="WP_227019608.1">
    <property type="nucleotide sequence ID" value="NZ_JAGSND010000013.1"/>
</dbReference>
<proteinExistence type="predicted"/>
<feature type="domain" description="Nitrogenase/oxidoreductase component 1" evidence="1">
    <location>
        <begin position="12"/>
        <end position="439"/>
    </location>
</feature>
<dbReference type="InterPro" id="IPR000510">
    <property type="entry name" value="Nase/OxRdtase_comp1"/>
</dbReference>
<organism evidence="2 3">
    <name type="scientific">Sinanaerobacter chloroacetimidivorans</name>
    <dbReference type="NCBI Taxonomy" id="2818044"/>
    <lineage>
        <taxon>Bacteria</taxon>
        <taxon>Bacillati</taxon>
        <taxon>Bacillota</taxon>
        <taxon>Clostridia</taxon>
        <taxon>Peptostreptococcales</taxon>
        <taxon>Anaerovoracaceae</taxon>
        <taxon>Sinanaerobacter</taxon>
    </lineage>
</organism>
<dbReference type="SUPFAM" id="SSF53807">
    <property type="entry name" value="Helical backbone' metal receptor"/>
    <property type="match status" value="1"/>
</dbReference>
<gene>
    <name evidence="2" type="ORF">KCX82_16440</name>
</gene>
<evidence type="ECO:0000313" key="3">
    <source>
        <dbReference type="Proteomes" id="UP000675664"/>
    </source>
</evidence>
<dbReference type="AlphaFoldDB" id="A0A8J7W248"/>
<reference evidence="2" key="2">
    <citation type="submission" date="2021-04" db="EMBL/GenBank/DDBJ databases">
        <authorList>
            <person name="Liu J."/>
        </authorList>
    </citation>
    <scope>NUCLEOTIDE SEQUENCE</scope>
    <source>
        <strain evidence="2">BAD-6</strain>
    </source>
</reference>
<dbReference type="GO" id="GO:0016491">
    <property type="term" value="F:oxidoreductase activity"/>
    <property type="evidence" value="ECO:0007669"/>
    <property type="project" value="InterPro"/>
</dbReference>
<reference evidence="2" key="1">
    <citation type="submission" date="2021-04" db="EMBL/GenBank/DDBJ databases">
        <title>Sinoanaerobacter chloroacetimidivorans sp. nov., an obligate anaerobic bacterium isolated from anaerobic sludge.</title>
        <authorList>
            <person name="Bao Y."/>
        </authorList>
    </citation>
    <scope>NUCLEOTIDE SEQUENCE</scope>
    <source>
        <strain evidence="2">BAD-6</strain>
    </source>
</reference>
<dbReference type="Proteomes" id="UP000675664">
    <property type="component" value="Unassembled WGS sequence"/>
</dbReference>
<dbReference type="EMBL" id="JAGSND010000013">
    <property type="protein sequence ID" value="MBR0599477.1"/>
    <property type="molecule type" value="Genomic_DNA"/>
</dbReference>
<protein>
    <submittedName>
        <fullName evidence="2">Hydrogenase</fullName>
    </submittedName>
</protein>
<keyword evidence="3" id="KW-1185">Reference proteome</keyword>
<sequence length="444" mass="49148">MSSVIEQQRFTCAIGAMQTVVAIPRAVPILHSGPGCGTMVSGFFERSTGYAGGSTAPCTNFSESEVVFGGEEKLRKVIANTYKVLDTDLQVVLTGCTSDIVGDDVGNVAEEFARQDKPIVYLETAGFKFNNYVAHSQVVNAIVDQYVLKFADLNAEKNPRLVNVFASIPYQDPFWKGNLSELKRILEGIGLEVNILFGPYSGGVEGWKRIPQAGFNILVSPWYGREIVSHLKELFGQPFYQFPFLPIGGNETSRFLKNVAAFAAGQGAELNLKQVSEFIKRENQAFYEEIDNLATFLLEFRYGLPNFVHVIHDAGYVLGISKFLLHEVGIVPKEQFIVDKIPEEFQEQITNILKETSDKKVIPLHFTPDAGLAQEAIRKTEHKGRGLIIGSGWDKELAREKDYDFLSAAAPSPYRLVLTTGYAGYSGGLRLIEDIYDVVLASYA</sequence>
<dbReference type="Gene3D" id="3.40.50.1980">
    <property type="entry name" value="Nitrogenase molybdenum iron protein domain"/>
    <property type="match status" value="3"/>
</dbReference>
<dbReference type="Pfam" id="PF00148">
    <property type="entry name" value="Oxidored_nitro"/>
    <property type="match status" value="1"/>
</dbReference>
<comment type="caution">
    <text evidence="2">The sequence shown here is derived from an EMBL/GenBank/DDBJ whole genome shotgun (WGS) entry which is preliminary data.</text>
</comment>